<dbReference type="EMBL" id="CP088156">
    <property type="protein sequence ID" value="UFZ03625.1"/>
    <property type="molecule type" value="Genomic_DNA"/>
</dbReference>
<gene>
    <name evidence="1" type="ORF">LQG66_31130</name>
</gene>
<protein>
    <submittedName>
        <fullName evidence="1">Uncharacterized protein</fullName>
    </submittedName>
</protein>
<sequence>MRTASGWASFMLRFIGAVGAAFVVAFAGVSWAVRGFPSPNGMLRSTMWTSSSETASVQAAPAPGSGGIVAPLSPLVDKTFGGPDSKEFERKAWIAQHTSQSDKNPKLDKLRMDALQAATAYKLSPCDKTMKKNLVDALTAYTRAWVMKLDCTRPMGMMLFCSDKKMQDAAETFDTPLDKRVQEALHEAFDEQGIIRADFPADIREDVLQFAGPGLWSDESPVCRARRVQIEPR</sequence>
<accession>A0ABY3R8F5</accession>
<keyword evidence="2" id="KW-1185">Reference proteome</keyword>
<reference evidence="1" key="1">
    <citation type="journal article" date="2024" name="Antonie Van Leeuwenhoek">
        <title>Bradyrhizobium ontarionense sp. nov., a novel bacterial symbiont isolated from Aeschynomene indica (Indian jointvetch), harbours photosynthesis, nitrogen fixation and nitrous oxide (N2O) reductase genes.</title>
        <authorList>
            <person name="Bromfield E.S.P."/>
            <person name="Cloutier S."/>
        </authorList>
    </citation>
    <scope>NUCLEOTIDE SEQUENCE</scope>
    <source>
        <strain evidence="1">A19</strain>
    </source>
</reference>
<dbReference type="Proteomes" id="UP001431010">
    <property type="component" value="Chromosome"/>
</dbReference>
<evidence type="ECO:0000313" key="2">
    <source>
        <dbReference type="Proteomes" id="UP001431010"/>
    </source>
</evidence>
<evidence type="ECO:0000313" key="1">
    <source>
        <dbReference type="EMBL" id="UFZ03625.1"/>
    </source>
</evidence>
<dbReference type="RefSeq" id="WP_231319642.1">
    <property type="nucleotide sequence ID" value="NZ_CP088156.1"/>
</dbReference>
<name>A0ABY3R8F5_9BRAD</name>
<proteinExistence type="predicted"/>
<organism evidence="1 2">
    <name type="scientific">Bradyrhizobium ontarionense</name>
    <dbReference type="NCBI Taxonomy" id="2898149"/>
    <lineage>
        <taxon>Bacteria</taxon>
        <taxon>Pseudomonadati</taxon>
        <taxon>Pseudomonadota</taxon>
        <taxon>Alphaproteobacteria</taxon>
        <taxon>Hyphomicrobiales</taxon>
        <taxon>Nitrobacteraceae</taxon>
        <taxon>Bradyrhizobium</taxon>
    </lineage>
</organism>